<feature type="compositionally biased region" description="Acidic residues" evidence="1">
    <location>
        <begin position="65"/>
        <end position="76"/>
    </location>
</feature>
<keyword evidence="3" id="KW-1185">Reference proteome</keyword>
<feature type="compositionally biased region" description="Low complexity" evidence="1">
    <location>
        <begin position="142"/>
        <end position="156"/>
    </location>
</feature>
<reference evidence="2 3" key="1">
    <citation type="submission" date="2019-08" db="EMBL/GenBank/DDBJ databases">
        <title>Deep-cultivation of Planctomycetes and their phenomic and genomic characterization uncovers novel biology.</title>
        <authorList>
            <person name="Wiegand S."/>
            <person name="Jogler M."/>
            <person name="Boedeker C."/>
            <person name="Pinto D."/>
            <person name="Vollmers J."/>
            <person name="Rivas-Marin E."/>
            <person name="Kohn T."/>
            <person name="Peeters S.H."/>
            <person name="Heuer A."/>
            <person name="Rast P."/>
            <person name="Oberbeckmann S."/>
            <person name="Bunk B."/>
            <person name="Jeske O."/>
            <person name="Meyerdierks A."/>
            <person name="Storesund J.E."/>
            <person name="Kallscheuer N."/>
            <person name="Luecker S."/>
            <person name="Lage O.M."/>
            <person name="Pohl T."/>
            <person name="Merkel B.J."/>
            <person name="Hornburger P."/>
            <person name="Mueller R.-W."/>
            <person name="Bruemmer F."/>
            <person name="Labrenz M."/>
            <person name="Spormann A.M."/>
            <person name="Op Den Camp H."/>
            <person name="Overmann J."/>
            <person name="Amann R."/>
            <person name="Jetten M.S.M."/>
            <person name="Mascher T."/>
            <person name="Medema M.H."/>
            <person name="Devos D.P."/>
            <person name="Kaster A.-K."/>
            <person name="Ovreas L."/>
            <person name="Rohde M."/>
            <person name="Galperin M.Y."/>
            <person name="Jogler C."/>
        </authorList>
    </citation>
    <scope>NUCLEOTIDE SEQUENCE [LARGE SCALE GENOMIC DNA]</scope>
    <source>
        <strain evidence="2 3">LF1</strain>
    </source>
</reference>
<accession>A0A5B1CER8</accession>
<name>A0A5B1CER8_9BACT</name>
<feature type="region of interest" description="Disordered" evidence="1">
    <location>
        <begin position="142"/>
        <end position="163"/>
    </location>
</feature>
<dbReference type="Proteomes" id="UP000322699">
    <property type="component" value="Unassembled WGS sequence"/>
</dbReference>
<proteinExistence type="predicted"/>
<evidence type="ECO:0000256" key="1">
    <source>
        <dbReference type="SAM" id="MobiDB-lite"/>
    </source>
</evidence>
<dbReference type="RefSeq" id="WP_068261205.1">
    <property type="nucleotide sequence ID" value="NZ_LWSK01000023.1"/>
</dbReference>
<dbReference type="EMBL" id="VRLW01000001">
    <property type="protein sequence ID" value="KAA1259647.1"/>
    <property type="molecule type" value="Genomic_DNA"/>
</dbReference>
<protein>
    <submittedName>
        <fullName evidence="2">Uncharacterized protein</fullName>
    </submittedName>
</protein>
<feature type="region of interest" description="Disordered" evidence="1">
    <location>
        <begin position="63"/>
        <end position="114"/>
    </location>
</feature>
<gene>
    <name evidence="2" type="ORF">LF1_21820</name>
</gene>
<dbReference type="AlphaFoldDB" id="A0A5B1CER8"/>
<evidence type="ECO:0000313" key="2">
    <source>
        <dbReference type="EMBL" id="KAA1259647.1"/>
    </source>
</evidence>
<organism evidence="2 3">
    <name type="scientific">Rubripirellula obstinata</name>
    <dbReference type="NCBI Taxonomy" id="406547"/>
    <lineage>
        <taxon>Bacteria</taxon>
        <taxon>Pseudomonadati</taxon>
        <taxon>Planctomycetota</taxon>
        <taxon>Planctomycetia</taxon>
        <taxon>Pirellulales</taxon>
        <taxon>Pirellulaceae</taxon>
        <taxon>Rubripirellula</taxon>
    </lineage>
</organism>
<comment type="caution">
    <text evidence="2">The sequence shown here is derived from an EMBL/GenBank/DDBJ whole genome shotgun (WGS) entry which is preliminary data.</text>
</comment>
<feature type="compositionally biased region" description="Acidic residues" evidence="1">
    <location>
        <begin position="85"/>
        <end position="114"/>
    </location>
</feature>
<evidence type="ECO:0000313" key="3">
    <source>
        <dbReference type="Proteomes" id="UP000322699"/>
    </source>
</evidence>
<sequence length="281" mass="30147">MRRNLINADSIWPGLVMLVITALFWGSQTTPIVAADPSESLAALLQAGSGSKAVDDDELSLRDLLDDEDESADEASTDSLRDLLEEGSEDSDDLSDGDEDNGDEDSDDEDKDEALEVATSKRLAVESAFARLRKPIQQIRVVDSLGDPDGPSSSVSQTGEHEIAGNLISDSGAVIPRYERRTVCFSHRPLYFEQENLERCGNGHGCLTNAFSAMRFVSSVAVLPCKMTKQHPSCPVHAGGDCRCGQSLGQSNPIAMDCFPIDLHSAAVQTAAIAGFSFLLL</sequence>
<dbReference type="OrthoDB" id="288935at2"/>